<evidence type="ECO:0000256" key="5">
    <source>
        <dbReference type="ARBA" id="ARBA00023049"/>
    </source>
</evidence>
<dbReference type="Gene3D" id="3.40.390.10">
    <property type="entry name" value="Collagenase (Catalytic Domain)"/>
    <property type="match status" value="1"/>
</dbReference>
<evidence type="ECO:0000256" key="1">
    <source>
        <dbReference type="ARBA" id="ARBA00022670"/>
    </source>
</evidence>
<evidence type="ECO:0000313" key="9">
    <source>
        <dbReference type="Proteomes" id="UP000297385"/>
    </source>
</evidence>
<dbReference type="InterPro" id="IPR001818">
    <property type="entry name" value="Pept_M10_metallopeptidase"/>
</dbReference>
<gene>
    <name evidence="8" type="ORF">E2553_40405</name>
</gene>
<dbReference type="SMART" id="SM00235">
    <property type="entry name" value="ZnMc"/>
    <property type="match status" value="1"/>
</dbReference>
<evidence type="ECO:0000256" key="4">
    <source>
        <dbReference type="ARBA" id="ARBA00022833"/>
    </source>
</evidence>
<dbReference type="PANTHER" id="PTHR10201:SF323">
    <property type="entry name" value="MATRIX METALLOPROTEINASE-21"/>
    <property type="match status" value="1"/>
</dbReference>
<dbReference type="GO" id="GO:0004222">
    <property type="term" value="F:metalloendopeptidase activity"/>
    <property type="evidence" value="ECO:0007669"/>
    <property type="project" value="InterPro"/>
</dbReference>
<keyword evidence="4" id="KW-0862">Zinc</keyword>
<dbReference type="InterPro" id="IPR006026">
    <property type="entry name" value="Peptidase_Metallo"/>
</dbReference>
<dbReference type="InterPro" id="IPR024079">
    <property type="entry name" value="MetalloPept_cat_dom_sf"/>
</dbReference>
<dbReference type="RefSeq" id="WP_134466192.1">
    <property type="nucleotide sequence ID" value="NZ_JBHMFL010000138.1"/>
</dbReference>
<dbReference type="GO" id="GO:0006508">
    <property type="term" value="P:proteolysis"/>
    <property type="evidence" value="ECO:0007669"/>
    <property type="project" value="UniProtKB-KW"/>
</dbReference>
<keyword evidence="1 8" id="KW-0645">Protease</keyword>
<feature type="compositionally biased region" description="Acidic residues" evidence="6">
    <location>
        <begin position="1139"/>
        <end position="1156"/>
    </location>
</feature>
<evidence type="ECO:0000256" key="3">
    <source>
        <dbReference type="ARBA" id="ARBA00022801"/>
    </source>
</evidence>
<keyword evidence="5 8" id="KW-0482">Metalloprotease</keyword>
<evidence type="ECO:0000259" key="7">
    <source>
        <dbReference type="SMART" id="SM00235"/>
    </source>
</evidence>
<comment type="caution">
    <text evidence="8">The sequence shown here is derived from an EMBL/GenBank/DDBJ whole genome shotgun (WGS) entry which is preliminary data.</text>
</comment>
<dbReference type="Pfam" id="PF00413">
    <property type="entry name" value="Peptidase_M10"/>
    <property type="match status" value="1"/>
</dbReference>
<evidence type="ECO:0000256" key="2">
    <source>
        <dbReference type="ARBA" id="ARBA00022723"/>
    </source>
</evidence>
<dbReference type="SUPFAM" id="SSF55486">
    <property type="entry name" value="Metalloproteases ('zincins'), catalytic domain"/>
    <property type="match status" value="1"/>
</dbReference>
<keyword evidence="3" id="KW-0378">Hydrolase</keyword>
<evidence type="ECO:0000256" key="6">
    <source>
        <dbReference type="SAM" id="MobiDB-lite"/>
    </source>
</evidence>
<accession>A0A4Y8MJM4</accession>
<dbReference type="GeneID" id="97309512"/>
<protein>
    <submittedName>
        <fullName evidence="8">Matrixin family metalloprotease</fullName>
    </submittedName>
</protein>
<dbReference type="Proteomes" id="UP000297385">
    <property type="component" value="Unassembled WGS sequence"/>
</dbReference>
<dbReference type="PANTHER" id="PTHR10201">
    <property type="entry name" value="MATRIX METALLOPROTEINASE"/>
    <property type="match status" value="1"/>
</dbReference>
<reference evidence="8 9" key="1">
    <citation type="submission" date="2019-03" db="EMBL/GenBank/DDBJ databases">
        <title>Complete Genome Sequence of Paraburkholderia dipogonis ICMP 19430T, a Nitrogen-fixing Symbiont of the South African Invasive Legume Dipogon lignosus in New Zealand.</title>
        <authorList>
            <person name="De Meyer S.E."/>
        </authorList>
    </citation>
    <scope>NUCLEOTIDE SEQUENCE [LARGE SCALE GENOMIC DNA]</scope>
    <source>
        <strain evidence="8 9">ICMP 19430</strain>
    </source>
</reference>
<keyword evidence="2" id="KW-0479">Metal-binding</keyword>
<feature type="region of interest" description="Disordered" evidence="6">
    <location>
        <begin position="1124"/>
        <end position="1162"/>
    </location>
</feature>
<dbReference type="GO" id="GO:0031012">
    <property type="term" value="C:extracellular matrix"/>
    <property type="evidence" value="ECO:0007669"/>
    <property type="project" value="InterPro"/>
</dbReference>
<dbReference type="PRINTS" id="PR00138">
    <property type="entry name" value="MATRIXIN"/>
</dbReference>
<proteinExistence type="predicted"/>
<sequence length="1446" mass="144928">MTAITGSESMWQSIGAPSSATLALINSSPTLVQELNNYQAAIGQGKALPFSLNPAQPDVLQTVPNSSGQLQIDFGSARVSNYTDTNNNLITDLSYELGHFENYSNDQALYQSLSLSPNDPSYSQLAAIAGVKGEQESAANNYVVQQEIQSATGTKINLNGDGPNNANGVLQATFDSAYASDKANGVAPADDYGMFVESVSGIMGNFPALPDGNNGMYTFAQYYAANAIQVDHYFNPTALQLNFGLQGASSDNIKDISTNYDPNTGALSESTLTFSSGEQEKFSFSNSQISSAQYTDQSGNVVSTITYIHNADGSYSATTTDTTGAVVSTQQFSSDGSSEIDTVDNVSTPADINVSGMTLTTNANVINVNGENYDTTILNGGHVINAQAGDSFQLTGAGYDVNLTTTGAASTVTFEANSGGTVNGTGNTVDLGTNDTITTSGNTINVNQGDQATINGSNNDLTVSGPGVNATLSGSSNTISANGIASGSTFTLESTGTNADTLNLAGATDVTALLGNATTVVDLGINNSLTVNSENGGGTVVGNAGDNVTVSGSNVTVDATAGQYNLTGIGDTANVSNSTISLASSDQTSVTGSDNTVTTGTNDRVSLIGNGDVATAGTGSTITINGQSDSINVSGSAIDLASNSQASITGTSDNVTATSGDVIDLNNATITLTADSSVTIDGSNDTIIGSSDDSISILGQGDTIDASGGDIYGQTGDTFTVNGSSDLITNGGNSSVSIDGNNDNVAYDGPDSSITIAGTGETLDTSSSDIYGQAGDSFTVNGSGDLITNGGNSTTSLNGNNDTVAYDGPNSSIQVAGTGETLDTSGSDIYGQTGDTFTVNGSSDLITNGGNSSVSIDGNNDNVAYDGPDSSITIAGTGETLDTSSSDIYGQAGDSFTVNGSSDLITNGGNSTTSLNGNNDTVAYDGPSSSIHVAGTGETLDTSGSDIYGQTGDTFTVNGSSDLVTNGNDSSAWLNGNNDTVAYDGSNSAVVLNGIGETVDLVNNSGTTVNFDANAQGTVEGAGDTIGVLGSGDSVTASGDTFYFSGGGDTTKITGNSDTVNAAGDSIENISGTGDVVHLVSNSDSTVNFGGDSDDTVTGSGDTIGIYGPGDTITASNDAIVSGGSGDVATIDGSGDTGSGDDGDGGDSGDPGDGDPDPGSYGGYYGFAGKQSVINAALGGNINSIAQYDLSTGNRAGAAAAESGLRQAQAMAAATPTFGTGKVVASGNSWTVGETITWSLASDIGSQYDAEVEQAFASWSAASGITFKEAVSASDANIQIGFSDLDTSTTGVVGYTTVQATGGQISDAVIQLENPEQEALVPGISGQPTYSGTDATLTQVLLHEIGHALGLADDSDKNSIMYYELTSNNQNLDGTDVAGIQSIYGISGGTSSTPQPITAMTKGGTAEHQLHQLIAGMASFSPQAAGNASQNHEDLHQHMILAASAN</sequence>
<organism evidence="8 9">
    <name type="scientific">Paraburkholderia dipogonis</name>
    <dbReference type="NCBI Taxonomy" id="1211383"/>
    <lineage>
        <taxon>Bacteria</taxon>
        <taxon>Pseudomonadati</taxon>
        <taxon>Pseudomonadota</taxon>
        <taxon>Betaproteobacteria</taxon>
        <taxon>Burkholderiales</taxon>
        <taxon>Burkholderiaceae</taxon>
        <taxon>Paraburkholderia</taxon>
    </lineage>
</organism>
<name>A0A4Y8MJM4_9BURK</name>
<evidence type="ECO:0000313" key="8">
    <source>
        <dbReference type="EMBL" id="TFE37670.1"/>
    </source>
</evidence>
<dbReference type="GO" id="GO:0008270">
    <property type="term" value="F:zinc ion binding"/>
    <property type="evidence" value="ECO:0007669"/>
    <property type="project" value="InterPro"/>
</dbReference>
<dbReference type="InterPro" id="IPR021190">
    <property type="entry name" value="Pept_M10A"/>
</dbReference>
<feature type="domain" description="Peptidase metallopeptidase" evidence="7">
    <location>
        <begin position="1226"/>
        <end position="1386"/>
    </location>
</feature>
<dbReference type="EMBL" id="SNVI01000005">
    <property type="protein sequence ID" value="TFE37670.1"/>
    <property type="molecule type" value="Genomic_DNA"/>
</dbReference>